<protein>
    <submittedName>
        <fullName evidence="2">Carboxylic ester hydrolase</fullName>
    </submittedName>
</protein>
<proteinExistence type="predicted"/>
<reference evidence="2" key="1">
    <citation type="submission" date="2022-11" db="UniProtKB">
        <authorList>
            <consortium name="WormBaseParasite"/>
        </authorList>
    </citation>
    <scope>IDENTIFICATION</scope>
</reference>
<dbReference type="WBParaSite" id="JU765_v2.g19867.t1">
    <property type="protein sequence ID" value="JU765_v2.g19867.t1"/>
    <property type="gene ID" value="JU765_v2.g19867"/>
</dbReference>
<organism evidence="1 2">
    <name type="scientific">Panagrolaimus sp. JU765</name>
    <dbReference type="NCBI Taxonomy" id="591449"/>
    <lineage>
        <taxon>Eukaryota</taxon>
        <taxon>Metazoa</taxon>
        <taxon>Ecdysozoa</taxon>
        <taxon>Nematoda</taxon>
        <taxon>Chromadorea</taxon>
        <taxon>Rhabditida</taxon>
        <taxon>Tylenchina</taxon>
        <taxon>Panagrolaimomorpha</taxon>
        <taxon>Panagrolaimoidea</taxon>
        <taxon>Panagrolaimidae</taxon>
        <taxon>Panagrolaimus</taxon>
    </lineage>
</organism>
<evidence type="ECO:0000313" key="2">
    <source>
        <dbReference type="WBParaSite" id="JU765_v2.g19867.t1"/>
    </source>
</evidence>
<evidence type="ECO:0000313" key="1">
    <source>
        <dbReference type="Proteomes" id="UP000887576"/>
    </source>
</evidence>
<name>A0AC34QW96_9BILA</name>
<accession>A0AC34QW96</accession>
<sequence length="278" mass="31624">MEWVKKNIKLFGGDPNRLTLMGHSGGANVVNYLAVSPKAQTLFNQLAIMSRGSQSDELIPDRNQKASRMTAIKLGCTSADESDEKWENVTFVEDVIDCLRNKTAREISSWQKILEPDGYIFQSVSLDYGDDALLPTIYELLDKKRLPTPLITGTVSREFLDSRDTLQTLTLVNQKALREWCQVLPKMMGYAASESALDLCMVEYNTRNRRIIRNESEFVDIVFTNDTSPEMPSNFEGAGGTNWQLFFWIAFALLMIALIFAILSWIVANRKKHDYQEM</sequence>
<dbReference type="Proteomes" id="UP000887576">
    <property type="component" value="Unplaced"/>
</dbReference>